<sequence length="204" mass="22464">MKYLGKLLQAGAAGICCLLLLGCQAKESQPKNAKPSDQASLMKTENADFRLNFNKIKVSEDRTAFTGGTNLEALKELLGEPVKHEQKPAGDVTLDSYTWEKNGAAIVVHLYQNSTVARSITNFSFKRKAKISRSDFQKLQTSASYKQIIEQLGEPDVLSQSVSSDKSEIQAVWTSGLETKSESAAIQLYFENNLLKNKSQNGLN</sequence>
<feature type="chain" id="PRO_5031114600" evidence="2">
    <location>
        <begin position="26"/>
        <end position="204"/>
    </location>
</feature>
<dbReference type="PROSITE" id="PS51257">
    <property type="entry name" value="PROKAR_LIPOPROTEIN"/>
    <property type="match status" value="1"/>
</dbReference>
<dbReference type="InterPro" id="IPR037873">
    <property type="entry name" value="BamE-like"/>
</dbReference>
<dbReference type="Proteomes" id="UP000532121">
    <property type="component" value="Unassembled WGS sequence"/>
</dbReference>
<dbReference type="Gene3D" id="3.30.1450.10">
    <property type="match status" value="2"/>
</dbReference>
<dbReference type="EMBL" id="JABASA010000008">
    <property type="protein sequence ID" value="NMD49044.1"/>
    <property type="molecule type" value="Genomic_DNA"/>
</dbReference>
<name>A0A7X9QGT1_STRRT</name>
<accession>A0A7X9QGT1</accession>
<dbReference type="Pfam" id="PF12978">
    <property type="entry name" value="DUF3862"/>
    <property type="match status" value="1"/>
</dbReference>
<dbReference type="AlphaFoldDB" id="A0A7X9QGT1"/>
<organism evidence="3 4">
    <name type="scientific">Streptococcus ratti</name>
    <dbReference type="NCBI Taxonomy" id="1341"/>
    <lineage>
        <taxon>Bacteria</taxon>
        <taxon>Bacillati</taxon>
        <taxon>Bacillota</taxon>
        <taxon>Bacilli</taxon>
        <taxon>Lactobacillales</taxon>
        <taxon>Streptococcaceae</taxon>
        <taxon>Streptococcus</taxon>
    </lineage>
</organism>
<evidence type="ECO:0000256" key="2">
    <source>
        <dbReference type="SAM" id="SignalP"/>
    </source>
</evidence>
<reference evidence="3 4" key="1">
    <citation type="submission" date="2020-04" db="EMBL/GenBank/DDBJ databases">
        <title>MicrobeNet Type strains.</title>
        <authorList>
            <person name="Nicholson A.C."/>
        </authorList>
    </citation>
    <scope>NUCLEOTIDE SEQUENCE [LARGE SCALE GENOMIC DNA]</scope>
    <source>
        <strain evidence="3 4">DSM 22768</strain>
    </source>
</reference>
<comment type="caution">
    <text evidence="3">The sequence shown here is derived from an EMBL/GenBank/DDBJ whole genome shotgun (WGS) entry which is preliminary data.</text>
</comment>
<feature type="signal peptide" evidence="2">
    <location>
        <begin position="1"/>
        <end position="25"/>
    </location>
</feature>
<evidence type="ECO:0000256" key="1">
    <source>
        <dbReference type="ARBA" id="ARBA00022729"/>
    </source>
</evidence>
<evidence type="ECO:0000313" key="3">
    <source>
        <dbReference type="EMBL" id="NMD49044.1"/>
    </source>
</evidence>
<gene>
    <name evidence="3" type="ORF">HHO37_05015</name>
</gene>
<dbReference type="RefSeq" id="WP_193523408.1">
    <property type="nucleotide sequence ID" value="NZ_JABASA010000008.1"/>
</dbReference>
<dbReference type="InterPro" id="IPR024418">
    <property type="entry name" value="DUF3862"/>
</dbReference>
<keyword evidence="1 2" id="KW-0732">Signal</keyword>
<protein>
    <submittedName>
        <fullName evidence="3">DUF3862 domain-containing protein</fullName>
    </submittedName>
</protein>
<proteinExistence type="predicted"/>
<evidence type="ECO:0000313" key="4">
    <source>
        <dbReference type="Proteomes" id="UP000532121"/>
    </source>
</evidence>